<evidence type="ECO:0000259" key="3">
    <source>
        <dbReference type="Pfam" id="PF02826"/>
    </source>
</evidence>
<name>A0AA96F8E0_9MICO</name>
<dbReference type="Pfam" id="PF02826">
    <property type="entry name" value="2-Hacid_dh_C"/>
    <property type="match status" value="1"/>
</dbReference>
<dbReference type="InterPro" id="IPR006140">
    <property type="entry name" value="D-isomer_DH_NAD-bd"/>
</dbReference>
<keyword evidence="2" id="KW-0520">NAD</keyword>
<dbReference type="AlphaFoldDB" id="A0AA96F8E0"/>
<organism evidence="4 5">
    <name type="scientific">Demequina capsici</name>
    <dbReference type="NCBI Taxonomy" id="3075620"/>
    <lineage>
        <taxon>Bacteria</taxon>
        <taxon>Bacillati</taxon>
        <taxon>Actinomycetota</taxon>
        <taxon>Actinomycetes</taxon>
        <taxon>Micrococcales</taxon>
        <taxon>Demequinaceae</taxon>
        <taxon>Demequina</taxon>
    </lineage>
</organism>
<sequence length="251" mass="26737">MAAGGGSQVRDANLPHDALQRVAFTTSAGVHASLLAEFALFGVLAGAKDLPRLRRQQDQRLWSGRWPMRALCDLTVLVVGMGHIGHKTAELLQRNGIRVVGVTRDGRPRPDAAETVPLAELTTAARRADALVNTLPATDTTEGLIDAEVLGALRPGATVVSVGRGSVIDEDALVRAIRSGTVGAAVLDVFSTEPLPEDSPLWTMPEVIVSPHTAANSPHEEALIAQLFVDNLERFVAGRPLRNRVDTVTFV</sequence>
<dbReference type="Proteomes" id="UP001304125">
    <property type="component" value="Chromosome"/>
</dbReference>
<proteinExistence type="predicted"/>
<dbReference type="RefSeq" id="WP_313496631.1">
    <property type="nucleotide sequence ID" value="NZ_CP134879.1"/>
</dbReference>
<dbReference type="GO" id="GO:0051287">
    <property type="term" value="F:NAD binding"/>
    <property type="evidence" value="ECO:0007669"/>
    <property type="project" value="InterPro"/>
</dbReference>
<dbReference type="SUPFAM" id="SSF51735">
    <property type="entry name" value="NAD(P)-binding Rossmann-fold domains"/>
    <property type="match status" value="1"/>
</dbReference>
<accession>A0AA96F8E0</accession>
<evidence type="ECO:0000256" key="1">
    <source>
        <dbReference type="ARBA" id="ARBA00023002"/>
    </source>
</evidence>
<dbReference type="PANTHER" id="PTHR43333">
    <property type="entry name" value="2-HACID_DH_C DOMAIN-CONTAINING PROTEIN"/>
    <property type="match status" value="1"/>
</dbReference>
<reference evidence="4 5" key="1">
    <citation type="submission" date="2023-09" db="EMBL/GenBank/DDBJ databases">
        <title>Demequina sp. a novel bacteria isolated from Capsicum annuum.</title>
        <authorList>
            <person name="Humaira Z."/>
            <person name="Lee J."/>
            <person name="Cho D."/>
        </authorList>
    </citation>
    <scope>NUCLEOTIDE SEQUENCE [LARGE SCALE GENOMIC DNA]</scope>
    <source>
        <strain evidence="4 5">OYTSA14</strain>
    </source>
</reference>
<evidence type="ECO:0000256" key="2">
    <source>
        <dbReference type="ARBA" id="ARBA00023027"/>
    </source>
</evidence>
<dbReference type="GO" id="GO:0016491">
    <property type="term" value="F:oxidoreductase activity"/>
    <property type="evidence" value="ECO:0007669"/>
    <property type="project" value="UniProtKB-KW"/>
</dbReference>
<evidence type="ECO:0000313" key="5">
    <source>
        <dbReference type="Proteomes" id="UP001304125"/>
    </source>
</evidence>
<dbReference type="CDD" id="cd05300">
    <property type="entry name" value="2-Hacid_dh_1"/>
    <property type="match status" value="1"/>
</dbReference>
<keyword evidence="1" id="KW-0560">Oxidoreductase</keyword>
<evidence type="ECO:0000313" key="4">
    <source>
        <dbReference type="EMBL" id="WNM23600.1"/>
    </source>
</evidence>
<dbReference type="PANTHER" id="PTHR43333:SF1">
    <property type="entry name" value="D-ISOMER SPECIFIC 2-HYDROXYACID DEHYDROGENASE NAD-BINDING DOMAIN-CONTAINING PROTEIN"/>
    <property type="match status" value="1"/>
</dbReference>
<gene>
    <name evidence="4" type="ORF">RN606_09515</name>
</gene>
<dbReference type="Gene3D" id="3.40.50.720">
    <property type="entry name" value="NAD(P)-binding Rossmann-like Domain"/>
    <property type="match status" value="2"/>
</dbReference>
<dbReference type="EMBL" id="CP134879">
    <property type="protein sequence ID" value="WNM23600.1"/>
    <property type="molecule type" value="Genomic_DNA"/>
</dbReference>
<dbReference type="InterPro" id="IPR036291">
    <property type="entry name" value="NAD(P)-bd_dom_sf"/>
</dbReference>
<keyword evidence="5" id="KW-1185">Reference proteome</keyword>
<feature type="domain" description="D-isomer specific 2-hydroxyacid dehydrogenase NAD-binding" evidence="3">
    <location>
        <begin position="43"/>
        <end position="214"/>
    </location>
</feature>
<protein>
    <submittedName>
        <fullName evidence="4">D-2-hydroxyacid dehydrogenase</fullName>
    </submittedName>
</protein>